<protein>
    <submittedName>
        <fullName evidence="3">Acyltransferase 3</fullName>
    </submittedName>
</protein>
<dbReference type="AlphaFoldDB" id="C6X6R4"/>
<reference evidence="3 4" key="2">
    <citation type="journal article" date="2011" name="J. Bacteriol.">
        <title>Genomes of three methylotrophs from a single niche uncover genetic and metabolic divergence of Methylophilaceae.</title>
        <authorList>
            <person name="Lapidus A."/>
            <person name="Clum A."/>
            <person name="Labutti K."/>
            <person name="Kaluzhnaya M.G."/>
            <person name="Lim S."/>
            <person name="Beck D.A."/>
            <person name="Glavina Del Rio T."/>
            <person name="Nolan M."/>
            <person name="Mavromatis K."/>
            <person name="Huntemann M."/>
            <person name="Lucas S."/>
            <person name="Lidstrom M.E."/>
            <person name="Ivanova N."/>
            <person name="Chistoserdova L."/>
        </authorList>
    </citation>
    <scope>NUCLEOTIDE SEQUENCE [LARGE SCALE GENOMIC DNA]</scope>
    <source>
        <strain evidence="3 4">SIP3-4</strain>
    </source>
</reference>
<organism evidence="3 4">
    <name type="scientific">Methylovorus glucosotrophus (strain SIP3-4)</name>
    <dbReference type="NCBI Taxonomy" id="582744"/>
    <lineage>
        <taxon>Bacteria</taxon>
        <taxon>Pseudomonadati</taxon>
        <taxon>Pseudomonadota</taxon>
        <taxon>Betaproteobacteria</taxon>
        <taxon>Nitrosomonadales</taxon>
        <taxon>Methylophilaceae</taxon>
        <taxon>Methylovorus</taxon>
    </lineage>
</organism>
<feature type="transmembrane region" description="Helical" evidence="1">
    <location>
        <begin position="20"/>
        <end position="37"/>
    </location>
</feature>
<dbReference type="STRING" id="582744.Msip34_1814"/>
<feature type="transmembrane region" description="Helical" evidence="1">
    <location>
        <begin position="162"/>
        <end position="181"/>
    </location>
</feature>
<evidence type="ECO:0000259" key="2">
    <source>
        <dbReference type="Pfam" id="PF01757"/>
    </source>
</evidence>
<feature type="transmembrane region" description="Helical" evidence="1">
    <location>
        <begin position="137"/>
        <end position="156"/>
    </location>
</feature>
<feature type="transmembrane region" description="Helical" evidence="1">
    <location>
        <begin position="234"/>
        <end position="252"/>
    </location>
</feature>
<feature type="domain" description="Acyltransferase 3" evidence="2">
    <location>
        <begin position="18"/>
        <end position="314"/>
    </location>
</feature>
<dbReference type="EMBL" id="CP001674">
    <property type="protein sequence ID" value="ACT51057.1"/>
    <property type="molecule type" value="Genomic_DNA"/>
</dbReference>
<evidence type="ECO:0000313" key="3">
    <source>
        <dbReference type="EMBL" id="ACT51057.1"/>
    </source>
</evidence>
<evidence type="ECO:0000256" key="1">
    <source>
        <dbReference type="SAM" id="Phobius"/>
    </source>
</evidence>
<feature type="transmembrane region" description="Helical" evidence="1">
    <location>
        <begin position="264"/>
        <end position="285"/>
    </location>
</feature>
<keyword evidence="3" id="KW-0808">Transferase</keyword>
<keyword evidence="1" id="KW-0472">Membrane</keyword>
<dbReference type="eggNOG" id="COG3594">
    <property type="taxonomic scope" value="Bacteria"/>
</dbReference>
<name>C6X6R4_METGS</name>
<dbReference type="HOGENOM" id="CLU_023915_6_0_4"/>
<keyword evidence="1" id="KW-1133">Transmembrane helix</keyword>
<dbReference type="PANTHER" id="PTHR37312">
    <property type="entry name" value="MEMBRANE-BOUND ACYLTRANSFERASE YKRP-RELATED"/>
    <property type="match status" value="1"/>
</dbReference>
<proteinExistence type="predicted"/>
<keyword evidence="1" id="KW-0812">Transmembrane</keyword>
<dbReference type="InterPro" id="IPR002656">
    <property type="entry name" value="Acyl_transf_3_dom"/>
</dbReference>
<dbReference type="KEGG" id="mei:Msip34_1814"/>
<feature type="transmembrane region" description="Helical" evidence="1">
    <location>
        <begin position="58"/>
        <end position="76"/>
    </location>
</feature>
<dbReference type="PANTHER" id="PTHR37312:SF1">
    <property type="entry name" value="MEMBRANE-BOUND ACYLTRANSFERASE YKRP-RELATED"/>
    <property type="match status" value="1"/>
</dbReference>
<dbReference type="InterPro" id="IPR052734">
    <property type="entry name" value="Nod_factor_acetyltransferase"/>
</dbReference>
<keyword evidence="4" id="KW-1185">Reference proteome</keyword>
<dbReference type="RefSeq" id="WP_015830441.1">
    <property type="nucleotide sequence ID" value="NC_012969.1"/>
</dbReference>
<keyword evidence="3" id="KW-0012">Acyltransferase</keyword>
<evidence type="ECO:0000313" key="4">
    <source>
        <dbReference type="Proteomes" id="UP000002743"/>
    </source>
</evidence>
<feature type="transmembrane region" description="Helical" evidence="1">
    <location>
        <begin position="297"/>
        <end position="317"/>
    </location>
</feature>
<gene>
    <name evidence="3" type="ordered locus">Msip34_1814</name>
</gene>
<dbReference type="Pfam" id="PF01757">
    <property type="entry name" value="Acyl_transf_3"/>
    <property type="match status" value="1"/>
</dbReference>
<accession>C6X6R4</accession>
<sequence>MINFSPSSIDINHPSRDTWIDYAKAIGIILVVYGHVVRGIKSITPQEISPILTFIDKIIYSFHMPLFFFIAGIFFYKSFEKYGYKGILKNKVCVILYPYILWSLIQGGIELLSSQYTNHSITAEDILTLWEPRAQFWFLYALFFCFLVAASIRLIFSNHQHIIVIMLLAATLFIYRDLLLFNTTMKLISKSYIYFELGVFYTLIKNNHHFNKYILLLTATILIVSQTLESRVQPLLYAVTGISILILLAKTIERKYQSETLRIIGMASISIYLMHIIFGSGVRVILTHCLHIQNISIHIMAGMFFGIALPTLAYMVITRYKINWIYSAPCK</sequence>
<feature type="transmembrane region" description="Helical" evidence="1">
    <location>
        <begin position="96"/>
        <end position="116"/>
    </location>
</feature>
<dbReference type="Proteomes" id="UP000002743">
    <property type="component" value="Chromosome"/>
</dbReference>
<dbReference type="GO" id="GO:0016747">
    <property type="term" value="F:acyltransferase activity, transferring groups other than amino-acyl groups"/>
    <property type="evidence" value="ECO:0007669"/>
    <property type="project" value="InterPro"/>
</dbReference>
<feature type="transmembrane region" description="Helical" evidence="1">
    <location>
        <begin position="210"/>
        <end position="228"/>
    </location>
</feature>
<reference evidence="4" key="1">
    <citation type="submission" date="2009-07" db="EMBL/GenBank/DDBJ databases">
        <title>Complete sequence of chromosome of Methylovorus sp. SIP3-4.</title>
        <authorList>
            <person name="Lucas S."/>
            <person name="Copeland A."/>
            <person name="Lapidus A."/>
            <person name="Glavina del Rio T."/>
            <person name="Tice H."/>
            <person name="Bruce D."/>
            <person name="Goodwin L."/>
            <person name="Pitluck S."/>
            <person name="Clum A."/>
            <person name="Larimer F."/>
            <person name="Land M."/>
            <person name="Hauser L."/>
            <person name="Kyrpides N."/>
            <person name="Mikhailova N."/>
            <person name="Kayluzhnaya M."/>
            <person name="Chistoserdova L."/>
        </authorList>
    </citation>
    <scope>NUCLEOTIDE SEQUENCE [LARGE SCALE GENOMIC DNA]</scope>
    <source>
        <strain evidence="4">SIP3-4</strain>
    </source>
</reference>